<dbReference type="InterPro" id="IPR036890">
    <property type="entry name" value="HATPase_C_sf"/>
</dbReference>
<comment type="subcellular location">
    <subcellularLocation>
        <location evidence="2">Cell membrane</location>
    </subcellularLocation>
</comment>
<keyword evidence="8 11" id="KW-1133">Transmembrane helix</keyword>
<evidence type="ECO:0000313" key="14">
    <source>
        <dbReference type="EMBL" id="MDR7322401.1"/>
    </source>
</evidence>
<protein>
    <recommendedName>
        <fullName evidence="3">histidine kinase</fullName>
        <ecNumber evidence="3">2.7.13.3</ecNumber>
    </recommendedName>
</protein>
<evidence type="ECO:0000256" key="3">
    <source>
        <dbReference type="ARBA" id="ARBA00012438"/>
    </source>
</evidence>
<evidence type="ECO:0000256" key="7">
    <source>
        <dbReference type="ARBA" id="ARBA00022777"/>
    </source>
</evidence>
<dbReference type="PANTHER" id="PTHR45436:SF5">
    <property type="entry name" value="SENSOR HISTIDINE KINASE TRCS"/>
    <property type="match status" value="1"/>
</dbReference>
<evidence type="ECO:0000256" key="4">
    <source>
        <dbReference type="ARBA" id="ARBA00022553"/>
    </source>
</evidence>
<reference evidence="14 15" key="1">
    <citation type="submission" date="2023-07" db="EMBL/GenBank/DDBJ databases">
        <title>Sequencing the genomes of 1000 actinobacteria strains.</title>
        <authorList>
            <person name="Klenk H.-P."/>
        </authorList>
    </citation>
    <scope>NUCLEOTIDE SEQUENCE [LARGE SCALE GENOMIC DNA]</scope>
    <source>
        <strain evidence="14 15">DSM 44711</strain>
    </source>
</reference>
<keyword evidence="4" id="KW-0597">Phosphoprotein</keyword>
<evidence type="ECO:0000256" key="1">
    <source>
        <dbReference type="ARBA" id="ARBA00000085"/>
    </source>
</evidence>
<dbReference type="PROSITE" id="PS50109">
    <property type="entry name" value="HIS_KIN"/>
    <property type="match status" value="1"/>
</dbReference>
<dbReference type="SUPFAM" id="SSF55874">
    <property type="entry name" value="ATPase domain of HSP90 chaperone/DNA topoisomerase II/histidine kinase"/>
    <property type="match status" value="1"/>
</dbReference>
<keyword evidence="9" id="KW-0902">Two-component regulatory system</keyword>
<evidence type="ECO:0000256" key="10">
    <source>
        <dbReference type="ARBA" id="ARBA00023136"/>
    </source>
</evidence>
<dbReference type="AlphaFoldDB" id="A0AAE3ZPB1"/>
<keyword evidence="15" id="KW-1185">Reference proteome</keyword>
<evidence type="ECO:0000256" key="8">
    <source>
        <dbReference type="ARBA" id="ARBA00022989"/>
    </source>
</evidence>
<keyword evidence="6 11" id="KW-0812">Transmembrane</keyword>
<dbReference type="Pfam" id="PF02518">
    <property type="entry name" value="HATPase_c"/>
    <property type="match status" value="1"/>
</dbReference>
<evidence type="ECO:0000256" key="2">
    <source>
        <dbReference type="ARBA" id="ARBA00004236"/>
    </source>
</evidence>
<dbReference type="CDD" id="cd06225">
    <property type="entry name" value="HAMP"/>
    <property type="match status" value="1"/>
</dbReference>
<dbReference type="CDD" id="cd00082">
    <property type="entry name" value="HisKA"/>
    <property type="match status" value="1"/>
</dbReference>
<comment type="caution">
    <text evidence="14">The sequence shown here is derived from an EMBL/GenBank/DDBJ whole genome shotgun (WGS) entry which is preliminary data.</text>
</comment>
<dbReference type="SMART" id="SM00387">
    <property type="entry name" value="HATPase_c"/>
    <property type="match status" value="1"/>
</dbReference>
<keyword evidence="7 14" id="KW-0418">Kinase</keyword>
<sequence>MRLRRLLRPGLFGRLRAQMMLLLIGGLLTVDVLAYLGLRLIQADEVEQTLTHAAARVAALPAGLPPVDTRLLSALTFTDLHVALIGGDGEVLADSGPISATDRPSPDGLRTVVPSRPDEAVTVTAPGGTDYRMIMVPAPPGTLVTRRDGGAAKAVDRVAIGYPLTAHQRTGRRLVVLELSYALLVLGAWTVLSSSFIRAGLRPLREISRSAEAIADGSRTERIAAGADDPELRHLVEALNHAFDARRRDEDRMRDFVADASHELRTPLAAVRGWTDLYRQGALRSRPDVVTAIDTIWQEANRMEQLVEDMLTLARLDAEITAPAAAVPVASLLAETTATARLLHQDHTYALRPGPPGLTVQGDPAALRRALSNLLVNAGRHTPAGCTVTVSAEHAGTHVEIRVEDDGPGLSAAQREVAFDRFWRDDRSRGRPGGTGLGLPISRSIARAAGGDLRLAESSTGGLAAVLVLPPAGA</sequence>
<evidence type="ECO:0000259" key="13">
    <source>
        <dbReference type="PROSITE" id="PS50885"/>
    </source>
</evidence>
<feature type="transmembrane region" description="Helical" evidence="11">
    <location>
        <begin position="21"/>
        <end position="41"/>
    </location>
</feature>
<dbReference type="InterPro" id="IPR003594">
    <property type="entry name" value="HATPase_dom"/>
</dbReference>
<dbReference type="Gene3D" id="1.10.287.130">
    <property type="match status" value="1"/>
</dbReference>
<keyword evidence="10 11" id="KW-0472">Membrane</keyword>
<dbReference type="FunFam" id="1.10.287.130:FF:000001">
    <property type="entry name" value="Two-component sensor histidine kinase"/>
    <property type="match status" value="1"/>
</dbReference>
<feature type="domain" description="HAMP" evidence="13">
    <location>
        <begin position="198"/>
        <end position="251"/>
    </location>
</feature>
<feature type="domain" description="Histidine kinase" evidence="12">
    <location>
        <begin position="259"/>
        <end position="473"/>
    </location>
</feature>
<gene>
    <name evidence="14" type="ORF">J2S44_002651</name>
</gene>
<dbReference type="PROSITE" id="PS50885">
    <property type="entry name" value="HAMP"/>
    <property type="match status" value="1"/>
</dbReference>
<evidence type="ECO:0000256" key="5">
    <source>
        <dbReference type="ARBA" id="ARBA00022679"/>
    </source>
</evidence>
<keyword evidence="5 14" id="KW-0808">Transferase</keyword>
<dbReference type="GO" id="GO:0005886">
    <property type="term" value="C:plasma membrane"/>
    <property type="evidence" value="ECO:0007669"/>
    <property type="project" value="UniProtKB-SubCell"/>
</dbReference>
<dbReference type="Gene3D" id="3.30.565.10">
    <property type="entry name" value="Histidine kinase-like ATPase, C-terminal domain"/>
    <property type="match status" value="1"/>
</dbReference>
<evidence type="ECO:0000259" key="12">
    <source>
        <dbReference type="PROSITE" id="PS50109"/>
    </source>
</evidence>
<dbReference type="Proteomes" id="UP001183629">
    <property type="component" value="Unassembled WGS sequence"/>
</dbReference>
<dbReference type="Pfam" id="PF00672">
    <property type="entry name" value="HAMP"/>
    <property type="match status" value="1"/>
</dbReference>
<dbReference type="SMART" id="SM00388">
    <property type="entry name" value="HisKA"/>
    <property type="match status" value="1"/>
</dbReference>
<dbReference type="InterPro" id="IPR003661">
    <property type="entry name" value="HisK_dim/P_dom"/>
</dbReference>
<dbReference type="GO" id="GO:0000155">
    <property type="term" value="F:phosphorelay sensor kinase activity"/>
    <property type="evidence" value="ECO:0007669"/>
    <property type="project" value="InterPro"/>
</dbReference>
<dbReference type="InterPro" id="IPR005467">
    <property type="entry name" value="His_kinase_dom"/>
</dbReference>
<dbReference type="InterPro" id="IPR004358">
    <property type="entry name" value="Sig_transdc_His_kin-like_C"/>
</dbReference>
<dbReference type="RefSeq" id="WP_310412727.1">
    <property type="nucleotide sequence ID" value="NZ_JAVDYC010000001.1"/>
</dbReference>
<dbReference type="InterPro" id="IPR036097">
    <property type="entry name" value="HisK_dim/P_sf"/>
</dbReference>
<dbReference type="Pfam" id="PF00512">
    <property type="entry name" value="HisKA"/>
    <property type="match status" value="1"/>
</dbReference>
<evidence type="ECO:0000313" key="15">
    <source>
        <dbReference type="Proteomes" id="UP001183629"/>
    </source>
</evidence>
<dbReference type="PANTHER" id="PTHR45436">
    <property type="entry name" value="SENSOR HISTIDINE KINASE YKOH"/>
    <property type="match status" value="1"/>
</dbReference>
<dbReference type="PRINTS" id="PR00344">
    <property type="entry name" value="BCTRLSENSOR"/>
</dbReference>
<comment type="catalytic activity">
    <reaction evidence="1">
        <text>ATP + protein L-histidine = ADP + protein N-phospho-L-histidine.</text>
        <dbReference type="EC" id="2.7.13.3"/>
    </reaction>
</comment>
<evidence type="ECO:0000256" key="9">
    <source>
        <dbReference type="ARBA" id="ARBA00023012"/>
    </source>
</evidence>
<evidence type="ECO:0000256" key="11">
    <source>
        <dbReference type="SAM" id="Phobius"/>
    </source>
</evidence>
<dbReference type="EMBL" id="JAVDYC010000001">
    <property type="protein sequence ID" value="MDR7322401.1"/>
    <property type="molecule type" value="Genomic_DNA"/>
</dbReference>
<name>A0AAE3ZPB1_9ACTN</name>
<evidence type="ECO:0000256" key="6">
    <source>
        <dbReference type="ARBA" id="ARBA00022692"/>
    </source>
</evidence>
<organism evidence="14 15">
    <name type="scientific">Catenuloplanes niger</name>
    <dbReference type="NCBI Taxonomy" id="587534"/>
    <lineage>
        <taxon>Bacteria</taxon>
        <taxon>Bacillati</taxon>
        <taxon>Actinomycetota</taxon>
        <taxon>Actinomycetes</taxon>
        <taxon>Micromonosporales</taxon>
        <taxon>Micromonosporaceae</taxon>
        <taxon>Catenuloplanes</taxon>
    </lineage>
</organism>
<accession>A0AAE3ZPB1</accession>
<proteinExistence type="predicted"/>
<dbReference type="InterPro" id="IPR003660">
    <property type="entry name" value="HAMP_dom"/>
</dbReference>
<dbReference type="InterPro" id="IPR050428">
    <property type="entry name" value="TCS_sensor_his_kinase"/>
</dbReference>
<dbReference type="EC" id="2.7.13.3" evidence="3"/>
<dbReference type="SUPFAM" id="SSF47384">
    <property type="entry name" value="Homodimeric domain of signal transducing histidine kinase"/>
    <property type="match status" value="1"/>
</dbReference>